<feature type="region of interest" description="Disordered" evidence="1">
    <location>
        <begin position="1"/>
        <end position="42"/>
    </location>
</feature>
<proteinExistence type="predicted"/>
<evidence type="ECO:0000313" key="3">
    <source>
        <dbReference type="Proteomes" id="UP001341840"/>
    </source>
</evidence>
<dbReference type="SUPFAM" id="SSF54001">
    <property type="entry name" value="Cysteine proteinases"/>
    <property type="match status" value="1"/>
</dbReference>
<name>A0ABU6TPI2_9FABA</name>
<dbReference type="Proteomes" id="UP001341840">
    <property type="component" value="Unassembled WGS sequence"/>
</dbReference>
<accession>A0ABU6TPI2</accession>
<feature type="compositionally biased region" description="Polar residues" evidence="1">
    <location>
        <begin position="1"/>
        <end position="12"/>
    </location>
</feature>
<dbReference type="InterPro" id="IPR038765">
    <property type="entry name" value="Papain-like_cys_pep_sf"/>
</dbReference>
<protein>
    <recommendedName>
        <fullName evidence="4">Ubiquitin-like protease family profile domain-containing protein</fullName>
    </recommendedName>
</protein>
<evidence type="ECO:0008006" key="4">
    <source>
        <dbReference type="Google" id="ProtNLM"/>
    </source>
</evidence>
<dbReference type="EMBL" id="JASCZI010091556">
    <property type="protein sequence ID" value="MED6150681.1"/>
    <property type="molecule type" value="Genomic_DNA"/>
</dbReference>
<organism evidence="2 3">
    <name type="scientific">Stylosanthes scabra</name>
    <dbReference type="NCBI Taxonomy" id="79078"/>
    <lineage>
        <taxon>Eukaryota</taxon>
        <taxon>Viridiplantae</taxon>
        <taxon>Streptophyta</taxon>
        <taxon>Embryophyta</taxon>
        <taxon>Tracheophyta</taxon>
        <taxon>Spermatophyta</taxon>
        <taxon>Magnoliopsida</taxon>
        <taxon>eudicotyledons</taxon>
        <taxon>Gunneridae</taxon>
        <taxon>Pentapetalae</taxon>
        <taxon>rosids</taxon>
        <taxon>fabids</taxon>
        <taxon>Fabales</taxon>
        <taxon>Fabaceae</taxon>
        <taxon>Papilionoideae</taxon>
        <taxon>50 kb inversion clade</taxon>
        <taxon>dalbergioids sensu lato</taxon>
        <taxon>Dalbergieae</taxon>
        <taxon>Pterocarpus clade</taxon>
        <taxon>Stylosanthes</taxon>
    </lineage>
</organism>
<reference evidence="2 3" key="1">
    <citation type="journal article" date="2023" name="Plants (Basel)">
        <title>Bridging the Gap: Combining Genomics and Transcriptomics Approaches to Understand Stylosanthes scabra, an Orphan Legume from the Brazilian Caatinga.</title>
        <authorList>
            <person name="Ferreira-Neto J.R.C."/>
            <person name="da Silva M.D."/>
            <person name="Binneck E."/>
            <person name="de Melo N.F."/>
            <person name="da Silva R.H."/>
            <person name="de Melo A.L.T.M."/>
            <person name="Pandolfi V."/>
            <person name="Bustamante F.O."/>
            <person name="Brasileiro-Vidal A.C."/>
            <person name="Benko-Iseppon A.M."/>
        </authorList>
    </citation>
    <scope>NUCLEOTIDE SEQUENCE [LARGE SCALE GENOMIC DNA]</scope>
    <source>
        <tissue evidence="2">Leaves</tissue>
    </source>
</reference>
<comment type="caution">
    <text evidence="2">The sequence shown here is derived from an EMBL/GenBank/DDBJ whole genome shotgun (WGS) entry which is preliminary data.</text>
</comment>
<evidence type="ECO:0000313" key="2">
    <source>
        <dbReference type="EMBL" id="MED6150681.1"/>
    </source>
</evidence>
<evidence type="ECO:0000256" key="1">
    <source>
        <dbReference type="SAM" id="MobiDB-lite"/>
    </source>
</evidence>
<dbReference type="Gene3D" id="3.40.395.10">
    <property type="entry name" value="Adenoviral Proteinase, Chain A"/>
    <property type="match status" value="1"/>
</dbReference>
<gene>
    <name evidence="2" type="ORF">PIB30_074721</name>
</gene>
<sequence>MGQELPSESQPDPSVPSFSLGKEFERPLGTQEQPPKTPEEELSLTARTIIAIESLDEHVSEDGPQLETPQPTQVVSLMCYILNAEENERFEKLVYCIPPEILQRMFETHHHNCMDKKKKKHHEISTLKNHQEYLVYLDKEKLVSHRFWMYVLDVAQREIFVLNSKNIVYPSDERTALSKFAVSFVIILDQMLIWTGAPSMFKKGSHSLLPKYIDIPGQPNEFDCAVFVMKWMELIDPTILAGCCKDNTTYEIEQWTDPMLEEFRKKIVIKIIMSKENSLRAEANSFEYVQTQTL</sequence>
<keyword evidence="3" id="KW-1185">Reference proteome</keyword>